<dbReference type="InterPro" id="IPR036388">
    <property type="entry name" value="WH-like_DNA-bd_sf"/>
</dbReference>
<evidence type="ECO:0000259" key="1">
    <source>
        <dbReference type="Pfam" id="PF03551"/>
    </source>
</evidence>
<dbReference type="EMBL" id="JACICF010000001">
    <property type="protein sequence ID" value="MBB3763180.1"/>
    <property type="molecule type" value="Genomic_DNA"/>
</dbReference>
<dbReference type="Gene3D" id="1.10.10.10">
    <property type="entry name" value="Winged helix-like DNA-binding domain superfamily/Winged helix DNA-binding domain"/>
    <property type="match status" value="1"/>
</dbReference>
<dbReference type="GO" id="GO:0003677">
    <property type="term" value="F:DNA binding"/>
    <property type="evidence" value="ECO:0007669"/>
    <property type="project" value="UniProtKB-KW"/>
</dbReference>
<dbReference type="RefSeq" id="WP_246332905.1">
    <property type="nucleotide sequence ID" value="NZ_JACICF010000001.1"/>
</dbReference>
<dbReference type="PANTHER" id="PTHR43252">
    <property type="entry name" value="TRANSCRIPTIONAL REGULATOR YQJI"/>
    <property type="match status" value="1"/>
</dbReference>
<keyword evidence="3" id="KW-1185">Reference proteome</keyword>
<reference evidence="2 3" key="1">
    <citation type="submission" date="2020-08" db="EMBL/GenBank/DDBJ databases">
        <title>Genomic Encyclopedia of Type Strains, Phase IV (KMG-IV): sequencing the most valuable type-strain genomes for metagenomic binning, comparative biology and taxonomic classification.</title>
        <authorList>
            <person name="Goeker M."/>
        </authorList>
    </citation>
    <scope>NUCLEOTIDE SEQUENCE [LARGE SCALE GENOMIC DNA]</scope>
    <source>
        <strain evidence="2 3">DSM 24194</strain>
    </source>
</reference>
<feature type="domain" description="Transcription regulator PadR N-terminal" evidence="1">
    <location>
        <begin position="66"/>
        <end position="135"/>
    </location>
</feature>
<comment type="caution">
    <text evidence="2">The sequence shown here is derived from an EMBL/GenBank/DDBJ whole genome shotgun (WGS) entry which is preliminary data.</text>
</comment>
<name>A0A839YXH4_9SPHN</name>
<dbReference type="Proteomes" id="UP000578569">
    <property type="component" value="Unassembled WGS sequence"/>
</dbReference>
<evidence type="ECO:0000313" key="3">
    <source>
        <dbReference type="Proteomes" id="UP000578569"/>
    </source>
</evidence>
<organism evidence="2 3">
    <name type="scientific">Sphingomicrobium lutaoense</name>
    <dbReference type="NCBI Taxonomy" id="515949"/>
    <lineage>
        <taxon>Bacteria</taxon>
        <taxon>Pseudomonadati</taxon>
        <taxon>Pseudomonadota</taxon>
        <taxon>Alphaproteobacteria</taxon>
        <taxon>Sphingomonadales</taxon>
        <taxon>Sphingomonadaceae</taxon>
        <taxon>Sphingomicrobium</taxon>
    </lineage>
</organism>
<dbReference type="InterPro" id="IPR005149">
    <property type="entry name" value="Tscrpt_reg_PadR_N"/>
</dbReference>
<accession>A0A839YXH4</accession>
<sequence length="205" mass="22729">MMRRMHWHGDGRKRFGPAFMAMGGGRGWDFGPGGFTFSWGPGGGGGRGSKGRRRRMFDSGQLRLVLLKLISEEPRHGYDLIRALEEMTGGGYSPSPGTVYPTLTLLEDMGLIEEKAAKGAKRLFGITADGEAYLDERAEEVERLMARLERHGEHHERAGRAPIRKAIANVMTALWHKVAAEDASDARLQEIADILDDAARRIEKL</sequence>
<proteinExistence type="predicted"/>
<dbReference type="Pfam" id="PF03551">
    <property type="entry name" value="PadR"/>
    <property type="match status" value="1"/>
</dbReference>
<evidence type="ECO:0000313" key="2">
    <source>
        <dbReference type="EMBL" id="MBB3763180.1"/>
    </source>
</evidence>
<dbReference type="InterPro" id="IPR036390">
    <property type="entry name" value="WH_DNA-bd_sf"/>
</dbReference>
<keyword evidence="2" id="KW-0238">DNA-binding</keyword>
<protein>
    <submittedName>
        <fullName evidence="2">DNA-binding PadR family transcriptional regulator</fullName>
    </submittedName>
</protein>
<dbReference type="AlphaFoldDB" id="A0A839YXH4"/>
<gene>
    <name evidence="2" type="ORF">FHS50_000203</name>
</gene>
<dbReference type="PANTHER" id="PTHR43252:SF7">
    <property type="entry name" value="TRANSCRIPTIONAL REGULATOR YQJI"/>
    <property type="match status" value="1"/>
</dbReference>
<dbReference type="SUPFAM" id="SSF46785">
    <property type="entry name" value="Winged helix' DNA-binding domain"/>
    <property type="match status" value="1"/>
</dbReference>